<proteinExistence type="predicted"/>
<gene>
    <name evidence="1" type="ORF">PTE30175_02371</name>
</gene>
<sequence>MRARRVAVTVVAPPVASDVAPPTLAVVAAVVAVADVAGVAHVFG</sequence>
<evidence type="ECO:0000313" key="2">
    <source>
        <dbReference type="Proteomes" id="UP000414233"/>
    </source>
</evidence>
<dbReference type="AlphaFoldDB" id="A0A5E4V4Z3"/>
<name>A0A5E4V4Z3_9BURK</name>
<keyword evidence="2" id="KW-1185">Reference proteome</keyword>
<accession>A0A5E4V4Z3</accession>
<reference evidence="1 2" key="1">
    <citation type="submission" date="2019-08" db="EMBL/GenBank/DDBJ databases">
        <authorList>
            <person name="Peeters C."/>
        </authorList>
    </citation>
    <scope>NUCLEOTIDE SEQUENCE [LARGE SCALE GENOMIC DNA]</scope>
    <source>
        <strain evidence="1 2">LMG 30175</strain>
    </source>
</reference>
<protein>
    <submittedName>
        <fullName evidence="1">Uncharacterized protein</fullName>
    </submittedName>
</protein>
<organism evidence="1 2">
    <name type="scientific">Pandoraea terrae</name>
    <dbReference type="NCBI Taxonomy" id="1537710"/>
    <lineage>
        <taxon>Bacteria</taxon>
        <taxon>Pseudomonadati</taxon>
        <taxon>Pseudomonadota</taxon>
        <taxon>Betaproteobacteria</taxon>
        <taxon>Burkholderiales</taxon>
        <taxon>Burkholderiaceae</taxon>
        <taxon>Pandoraea</taxon>
    </lineage>
</organism>
<evidence type="ECO:0000313" key="1">
    <source>
        <dbReference type="EMBL" id="VVE07161.1"/>
    </source>
</evidence>
<dbReference type="EMBL" id="CABPRZ010000008">
    <property type="protein sequence ID" value="VVE07161.1"/>
    <property type="molecule type" value="Genomic_DNA"/>
</dbReference>
<dbReference type="Proteomes" id="UP000414233">
    <property type="component" value="Unassembled WGS sequence"/>
</dbReference>